<accession>A0A5B9AR15</accession>
<dbReference type="AlphaFoldDB" id="A0A5B9AR15"/>
<reference evidence="1 2" key="1">
    <citation type="submission" date="2019-08" db="EMBL/GenBank/DDBJ databases">
        <title>Plasmid- and chromosome-located mcr-3 in mcr-1-positive Escherichia coli from diseased swine, Taiwan.</title>
        <authorList>
            <person name="Hsu C.-Y."/>
            <person name="Huang W.-C."/>
            <person name="Lauderdale T.-L."/>
        </authorList>
    </citation>
    <scope>NUCLEOTIDE SEQUENCE [LARGE SCALE GENOMIC DNA]</scope>
    <source>
        <strain evidence="1 2">NCYU-26-73</strain>
    </source>
</reference>
<dbReference type="RefSeq" id="WP_096251976.1">
    <property type="nucleotide sequence ID" value="NZ_JAJASF010000001.1"/>
</dbReference>
<organism evidence="1 2">
    <name type="scientific">Escherichia coli</name>
    <dbReference type="NCBI Taxonomy" id="562"/>
    <lineage>
        <taxon>Bacteria</taxon>
        <taxon>Pseudomonadati</taxon>
        <taxon>Pseudomonadota</taxon>
        <taxon>Gammaproteobacteria</taxon>
        <taxon>Enterobacterales</taxon>
        <taxon>Enterobacteriaceae</taxon>
        <taxon>Escherichia</taxon>
    </lineage>
</organism>
<proteinExistence type="predicted"/>
<evidence type="ECO:0000313" key="1">
    <source>
        <dbReference type="EMBL" id="QED75642.1"/>
    </source>
</evidence>
<evidence type="ECO:0000313" key="2">
    <source>
        <dbReference type="Proteomes" id="UP000321299"/>
    </source>
</evidence>
<reference evidence="1 2" key="2">
    <citation type="submission" date="2019-08" db="EMBL/GenBank/DDBJ databases">
        <authorList>
            <person name="Chen F.-J."/>
            <person name="Wu H.-C."/>
            <person name="Liao Y.-C."/>
            <person name="Kuo S.-C."/>
        </authorList>
    </citation>
    <scope>NUCLEOTIDE SEQUENCE [LARGE SCALE GENOMIC DNA]</scope>
    <source>
        <strain evidence="1 2">NCYU-26-73</strain>
    </source>
</reference>
<gene>
    <name evidence="1" type="ORF">FTV93_23345</name>
</gene>
<dbReference type="EMBL" id="CP042615">
    <property type="protein sequence ID" value="QED75642.1"/>
    <property type="molecule type" value="Genomic_DNA"/>
</dbReference>
<name>A0A5B9AR15_ECOLX</name>
<sequence length="149" mass="17468">MLKREAINSVKINQFFHEFSAEYGYDAEKYLDELYALIEKWEEQQYIEIYEVREERTHGRAKSSDCDGEGRLVIEYIGIYHARLRPNFDDPLVVIKFSKDDEGKPYVSVRFITDHDQLFGVKKIKHDKSSLSALRKAVDEKIQAGESKD</sequence>
<protein>
    <submittedName>
        <fullName evidence="1">Uncharacterized protein</fullName>
    </submittedName>
</protein>
<dbReference type="Proteomes" id="UP000321299">
    <property type="component" value="Chromosome"/>
</dbReference>